<protein>
    <submittedName>
        <fullName evidence="1">Uncharacterized protein</fullName>
    </submittedName>
</protein>
<proteinExistence type="predicted"/>
<sequence>CESVISIHGEKTKDEEFIMIGGLDKKLGEKIGRIIAGSGFFLKEPPENLKGENPANVCNLGTSGAGVQLELSKKLRDELLSNEKLMGKFTSLIKQAMAK</sequence>
<reference evidence="1 2" key="1">
    <citation type="submission" date="2017-09" db="EMBL/GenBank/DDBJ databases">
        <title>Depth-based differentiation of microbial function through sediment-hosted aquifers and enrichment of novel symbionts in the deep terrestrial subsurface.</title>
        <authorList>
            <person name="Probst A.J."/>
            <person name="Ladd B."/>
            <person name="Jarett J.K."/>
            <person name="Geller-Mcgrath D.E."/>
            <person name="Sieber C.M."/>
            <person name="Emerson J.B."/>
            <person name="Anantharaman K."/>
            <person name="Thomas B.C."/>
            <person name="Malmstrom R."/>
            <person name="Stieglmeier M."/>
            <person name="Klingl A."/>
            <person name="Woyke T."/>
            <person name="Ryan C.M."/>
            <person name="Banfield J.F."/>
        </authorList>
    </citation>
    <scope>NUCLEOTIDE SEQUENCE [LARGE SCALE GENOMIC DNA]</scope>
    <source>
        <strain evidence="1">CG10_big_fil_rev_8_21_14_0_10_37_15</strain>
    </source>
</reference>
<name>A0A2H0R7Z1_9BACT</name>
<evidence type="ECO:0000313" key="2">
    <source>
        <dbReference type="Proteomes" id="UP000230208"/>
    </source>
</evidence>
<gene>
    <name evidence="1" type="ORF">COV30_00060</name>
</gene>
<dbReference type="EMBL" id="PCXP01000001">
    <property type="protein sequence ID" value="PIR42134.1"/>
    <property type="molecule type" value="Genomic_DNA"/>
</dbReference>
<organism evidence="1 2">
    <name type="scientific">Candidatus Yanofskybacteria bacterium CG10_big_fil_rev_8_21_14_0_10_37_15</name>
    <dbReference type="NCBI Taxonomy" id="1975097"/>
    <lineage>
        <taxon>Bacteria</taxon>
        <taxon>Candidatus Yanofskyibacteriota</taxon>
    </lineage>
</organism>
<feature type="non-terminal residue" evidence="1">
    <location>
        <position position="1"/>
    </location>
</feature>
<accession>A0A2H0R7Z1</accession>
<dbReference type="Pfam" id="PF05908">
    <property type="entry name" value="Gamma_PGA_hydro"/>
    <property type="match status" value="1"/>
</dbReference>
<evidence type="ECO:0000313" key="1">
    <source>
        <dbReference type="EMBL" id="PIR42134.1"/>
    </source>
</evidence>
<dbReference type="AlphaFoldDB" id="A0A2H0R7Z1"/>
<dbReference type="InterPro" id="IPR008585">
    <property type="entry name" value="Gamma_PGA_hydro"/>
</dbReference>
<comment type="caution">
    <text evidence="1">The sequence shown here is derived from an EMBL/GenBank/DDBJ whole genome shotgun (WGS) entry which is preliminary data.</text>
</comment>
<dbReference type="Proteomes" id="UP000230208">
    <property type="component" value="Unassembled WGS sequence"/>
</dbReference>
<dbReference type="InterPro" id="IPR038128">
    <property type="entry name" value="Gamma_PGA_hydro_sf"/>
</dbReference>
<dbReference type="Gene3D" id="3.40.630.100">
    <property type="entry name" value="Poly-gamma-glutamate hydrolase, zinc-binding motif"/>
    <property type="match status" value="1"/>
</dbReference>